<feature type="transmembrane region" description="Helical" evidence="1">
    <location>
        <begin position="106"/>
        <end position="125"/>
    </location>
</feature>
<sequence>MVKYKEIILILIMLFFLSFSFYPTLFELGKAKVLKDTRREFILEHNYYWPDYNLYLSKVRQGYEGHLTAVERYTGEVHTGSLIQVFYVFLGHLGAMFHLDPNFSYLLGRIIFSPLLILVIIFFVTFFFRSFIWQILGLFIILTSGSFPRIYTDSQGSHIGRFMEWWSNIDALQRITFIPHILFGQVVSFYLLSRLTMNKKQITNHQLLYYILLGNAVGLVFPPSLITLNGIIVINMILLMVKNTKSVCQQMRLKILNFDLSFCTFHFTFCILTLPSLIYLFITTRYVPWSSLVEYHRSHPMIIPFWEYISATGPVFFLGLLGGILSIFRRDRKYQPLIFWLIATFAFAVLFTHVKEQSPLRFTQTGLFIPLGILGTYFFREIYEFLKGLAFNNQIKKFIVICYLLSVICYIGGSLYIMRVSLLWQTDFITQRANASLPTVPYPPQTMYPLVEWMDAIRWLKDNTKREEVVLAEITAGNYIPAYSGNTVYFGQSNTVDYEKKQILVDKFFKGEMTKKDATDFLDQGRITYIFVSFQEREMLGDKKIEEIYPFLKQVYSNPSVSILKYR</sequence>
<feature type="transmembrane region" description="Helical" evidence="1">
    <location>
        <begin position="360"/>
        <end position="379"/>
    </location>
</feature>
<dbReference type="EMBL" id="MNUY01000062">
    <property type="protein sequence ID" value="OIO13296.1"/>
    <property type="molecule type" value="Genomic_DNA"/>
</dbReference>
<keyword evidence="1" id="KW-1133">Transmembrane helix</keyword>
<evidence type="ECO:0000313" key="3">
    <source>
        <dbReference type="Proteomes" id="UP000183120"/>
    </source>
</evidence>
<feature type="transmembrane region" description="Helical" evidence="1">
    <location>
        <begin position="337"/>
        <end position="354"/>
    </location>
</feature>
<keyword evidence="1" id="KW-0472">Membrane</keyword>
<dbReference type="STRING" id="1805209.AUJ73_03985"/>
<feature type="transmembrane region" description="Helical" evidence="1">
    <location>
        <begin position="171"/>
        <end position="192"/>
    </location>
</feature>
<evidence type="ECO:0008006" key="4">
    <source>
        <dbReference type="Google" id="ProtNLM"/>
    </source>
</evidence>
<feature type="transmembrane region" description="Helical" evidence="1">
    <location>
        <begin position="260"/>
        <end position="282"/>
    </location>
</feature>
<name>A0A1J4TNM9_9BACT</name>
<protein>
    <recommendedName>
        <fullName evidence="4">Glycosyltransferase RgtA/B/C/D-like domain-containing protein</fullName>
    </recommendedName>
</protein>
<gene>
    <name evidence="2" type="ORF">AUJ73_03985</name>
</gene>
<feature type="transmembrane region" description="Helical" evidence="1">
    <location>
        <begin position="81"/>
        <end position="99"/>
    </location>
</feature>
<feature type="transmembrane region" description="Helical" evidence="1">
    <location>
        <begin position="131"/>
        <end position="151"/>
    </location>
</feature>
<dbReference type="Proteomes" id="UP000183120">
    <property type="component" value="Unassembled WGS sequence"/>
</dbReference>
<dbReference type="AlphaFoldDB" id="A0A1J4TNM9"/>
<feature type="transmembrane region" description="Helical" evidence="1">
    <location>
        <begin position="302"/>
        <end position="325"/>
    </location>
</feature>
<feature type="transmembrane region" description="Helical" evidence="1">
    <location>
        <begin position="7"/>
        <end position="25"/>
    </location>
</feature>
<evidence type="ECO:0000256" key="1">
    <source>
        <dbReference type="SAM" id="Phobius"/>
    </source>
</evidence>
<keyword evidence="1" id="KW-0812">Transmembrane</keyword>
<reference evidence="2 3" key="1">
    <citation type="journal article" date="2016" name="Environ. Microbiol.">
        <title>Genomic resolution of a cold subsurface aquifer community provides metabolic insights for novel microbes adapted to high CO concentrations.</title>
        <authorList>
            <person name="Probst A.J."/>
            <person name="Castelle C.J."/>
            <person name="Singh A."/>
            <person name="Brown C.T."/>
            <person name="Anantharaman K."/>
            <person name="Sharon I."/>
            <person name="Hug L.A."/>
            <person name="Burstein D."/>
            <person name="Emerson J.B."/>
            <person name="Thomas B.C."/>
            <person name="Banfield J.F."/>
        </authorList>
    </citation>
    <scope>NUCLEOTIDE SEQUENCE [LARGE SCALE GENOMIC DNA]</scope>
    <source>
        <strain evidence="2">CG1_02_37_22</strain>
    </source>
</reference>
<feature type="transmembrane region" description="Helical" evidence="1">
    <location>
        <begin position="400"/>
        <end position="424"/>
    </location>
</feature>
<feature type="transmembrane region" description="Helical" evidence="1">
    <location>
        <begin position="207"/>
        <end position="239"/>
    </location>
</feature>
<organism evidence="2 3">
    <name type="scientific">Candidatus Gottesmanbacteria bacterium CG1_02_37_22</name>
    <dbReference type="NCBI Taxonomy" id="1805209"/>
    <lineage>
        <taxon>Bacteria</taxon>
        <taxon>Candidatus Gottesmaniibacteriota</taxon>
    </lineage>
</organism>
<proteinExistence type="predicted"/>
<comment type="caution">
    <text evidence="2">The sequence shown here is derived from an EMBL/GenBank/DDBJ whole genome shotgun (WGS) entry which is preliminary data.</text>
</comment>
<evidence type="ECO:0000313" key="2">
    <source>
        <dbReference type="EMBL" id="OIO13296.1"/>
    </source>
</evidence>
<accession>A0A1J4TNM9</accession>